<feature type="region of interest" description="Disordered" evidence="1">
    <location>
        <begin position="346"/>
        <end position="404"/>
    </location>
</feature>
<feature type="compositionally biased region" description="Basic and acidic residues" evidence="1">
    <location>
        <begin position="364"/>
        <end position="374"/>
    </location>
</feature>
<protein>
    <recommendedName>
        <fullName evidence="4">GATA zinc finger domain-containing protein 14-like</fullName>
    </recommendedName>
</protein>
<name>A0A2A4IXL5_HELVI</name>
<feature type="region of interest" description="Disordered" evidence="1">
    <location>
        <begin position="40"/>
        <end position="101"/>
    </location>
</feature>
<feature type="region of interest" description="Disordered" evidence="1">
    <location>
        <begin position="180"/>
        <end position="232"/>
    </location>
</feature>
<feature type="compositionally biased region" description="Low complexity" evidence="1">
    <location>
        <begin position="215"/>
        <end position="230"/>
    </location>
</feature>
<feature type="compositionally biased region" description="Polar residues" evidence="1">
    <location>
        <begin position="40"/>
        <end position="54"/>
    </location>
</feature>
<accession>A0A2A4IXL5</accession>
<gene>
    <name evidence="3" type="ORF">B5V51_11585</name>
</gene>
<evidence type="ECO:0000256" key="1">
    <source>
        <dbReference type="SAM" id="MobiDB-lite"/>
    </source>
</evidence>
<keyword evidence="2" id="KW-0732">Signal</keyword>
<feature type="signal peptide" evidence="2">
    <location>
        <begin position="1"/>
        <end position="20"/>
    </location>
</feature>
<evidence type="ECO:0000256" key="2">
    <source>
        <dbReference type="SAM" id="SignalP"/>
    </source>
</evidence>
<dbReference type="EMBL" id="NWSH01005862">
    <property type="protein sequence ID" value="PCG63890.1"/>
    <property type="molecule type" value="Genomic_DNA"/>
</dbReference>
<sequence>MGGPVITAVLLLAVITITRGQYFDVLQGLQQLFQPQSSTDFTNQYNGFPNPQTTHKPDRRKQEDRRTKKPPINQYEYILSTTQKTTKKSKNNSSQSSRSLTNKNQYSNILLGDFFNPFDVTTKASRYKTTTTKVNPNNFYNNDDYNRGTTENVFANNFDINRPATENIFENINRGESFGGLNQPGHVYENENTRRPGNNVYESNVAGGNNDRGYSPTNNQNRGSNNPNRGVLNTDFSYDIPVTTNNRNPGVDRPINKVNSNNGYLNTDSNPDDYVQPQINPYVPKPNNRVQNQYENNYSNVGNNFNNGAINSNNNNRVNYNNQGNYDPDRITFEYPSDTPLINRPGVQPAPVDTGLPPITNRPVADRNDYDNRPSDPSGVNYDDQSAGEPEILIGPDEDDMSERQKRNYAQLAEKSEYDYIGY</sequence>
<reference evidence="3" key="1">
    <citation type="submission" date="2017-09" db="EMBL/GenBank/DDBJ databases">
        <title>Contemporary evolution of a Lepidopteran species, Heliothis virescens, in response to modern agricultural practices.</title>
        <authorList>
            <person name="Fritz M.L."/>
            <person name="Deyonke A.M."/>
            <person name="Papanicolaou A."/>
            <person name="Micinski S."/>
            <person name="Westbrook J."/>
            <person name="Gould F."/>
        </authorList>
    </citation>
    <scope>NUCLEOTIDE SEQUENCE [LARGE SCALE GENOMIC DNA]</scope>
    <source>
        <strain evidence="3">HvINT-</strain>
        <tissue evidence="3">Whole body</tissue>
    </source>
</reference>
<proteinExistence type="predicted"/>
<evidence type="ECO:0000313" key="3">
    <source>
        <dbReference type="EMBL" id="PCG63890.1"/>
    </source>
</evidence>
<comment type="caution">
    <text evidence="3">The sequence shown here is derived from an EMBL/GenBank/DDBJ whole genome shotgun (WGS) entry which is preliminary data.</text>
</comment>
<dbReference type="AlphaFoldDB" id="A0A2A4IXL5"/>
<organism evidence="3">
    <name type="scientific">Heliothis virescens</name>
    <name type="common">Tobacco budworm moth</name>
    <dbReference type="NCBI Taxonomy" id="7102"/>
    <lineage>
        <taxon>Eukaryota</taxon>
        <taxon>Metazoa</taxon>
        <taxon>Ecdysozoa</taxon>
        <taxon>Arthropoda</taxon>
        <taxon>Hexapoda</taxon>
        <taxon>Insecta</taxon>
        <taxon>Pterygota</taxon>
        <taxon>Neoptera</taxon>
        <taxon>Endopterygota</taxon>
        <taxon>Lepidoptera</taxon>
        <taxon>Glossata</taxon>
        <taxon>Ditrysia</taxon>
        <taxon>Noctuoidea</taxon>
        <taxon>Noctuidae</taxon>
        <taxon>Heliothinae</taxon>
        <taxon>Heliothis</taxon>
    </lineage>
</organism>
<feature type="chain" id="PRO_5011997455" description="GATA zinc finger domain-containing protein 14-like" evidence="2">
    <location>
        <begin position="21"/>
        <end position="423"/>
    </location>
</feature>
<evidence type="ECO:0008006" key="4">
    <source>
        <dbReference type="Google" id="ProtNLM"/>
    </source>
</evidence>
<feature type="compositionally biased region" description="Low complexity" evidence="1">
    <location>
        <begin position="91"/>
        <end position="101"/>
    </location>
</feature>